<dbReference type="Proteomes" id="UP001152561">
    <property type="component" value="Unassembled WGS sequence"/>
</dbReference>
<comment type="caution">
    <text evidence="2">The sequence shown here is derived from an EMBL/GenBank/DDBJ whole genome shotgun (WGS) entry which is preliminary data.</text>
</comment>
<accession>A0A9Q1M859</accession>
<protein>
    <submittedName>
        <fullName evidence="2">Uncharacterized protein</fullName>
    </submittedName>
</protein>
<sequence length="154" mass="17030">MPQLRSKSVAQRYIWYQSFDLMVDLPTEPVGDGGATNLELLQSFMEISTMRMENIEILVRDIQRREESRALGHSNMATVHGSPYMESGQSSVAGAQRQSSTPLTPSHPSSMAQNLYNVNQGLVLAFPHSIVPRFGSAPNLSETFSFAPINPIFS</sequence>
<dbReference type="EMBL" id="JAJAGQ010000009">
    <property type="protein sequence ID" value="KAJ8553935.1"/>
    <property type="molecule type" value="Genomic_DNA"/>
</dbReference>
<name>A0A9Q1M859_9SOLA</name>
<evidence type="ECO:0000313" key="3">
    <source>
        <dbReference type="Proteomes" id="UP001152561"/>
    </source>
</evidence>
<feature type="region of interest" description="Disordered" evidence="1">
    <location>
        <begin position="77"/>
        <end position="111"/>
    </location>
</feature>
<dbReference type="AlphaFoldDB" id="A0A9Q1M859"/>
<reference evidence="3" key="1">
    <citation type="journal article" date="2023" name="Proc. Natl. Acad. Sci. U.S.A.">
        <title>Genomic and structural basis for evolution of tropane alkaloid biosynthesis.</title>
        <authorList>
            <person name="Wanga Y.-J."/>
            <person name="Taina T."/>
            <person name="Yua J.-Y."/>
            <person name="Lia J."/>
            <person name="Xua B."/>
            <person name="Chenc J."/>
            <person name="D'Auriad J.C."/>
            <person name="Huanga J.-P."/>
            <person name="Huanga S.-X."/>
        </authorList>
    </citation>
    <scope>NUCLEOTIDE SEQUENCE [LARGE SCALE GENOMIC DNA]</scope>
    <source>
        <strain evidence="3">cv. KIB-2019</strain>
    </source>
</reference>
<evidence type="ECO:0000256" key="1">
    <source>
        <dbReference type="SAM" id="MobiDB-lite"/>
    </source>
</evidence>
<gene>
    <name evidence="2" type="ORF">K7X08_024613</name>
</gene>
<feature type="compositionally biased region" description="Low complexity" evidence="1">
    <location>
        <begin position="99"/>
        <end position="110"/>
    </location>
</feature>
<feature type="compositionally biased region" description="Polar residues" evidence="1">
    <location>
        <begin position="87"/>
        <end position="98"/>
    </location>
</feature>
<keyword evidence="3" id="KW-1185">Reference proteome</keyword>
<evidence type="ECO:0000313" key="2">
    <source>
        <dbReference type="EMBL" id="KAJ8553935.1"/>
    </source>
</evidence>
<proteinExistence type="predicted"/>
<organism evidence="2 3">
    <name type="scientific">Anisodus acutangulus</name>
    <dbReference type="NCBI Taxonomy" id="402998"/>
    <lineage>
        <taxon>Eukaryota</taxon>
        <taxon>Viridiplantae</taxon>
        <taxon>Streptophyta</taxon>
        <taxon>Embryophyta</taxon>
        <taxon>Tracheophyta</taxon>
        <taxon>Spermatophyta</taxon>
        <taxon>Magnoliopsida</taxon>
        <taxon>eudicotyledons</taxon>
        <taxon>Gunneridae</taxon>
        <taxon>Pentapetalae</taxon>
        <taxon>asterids</taxon>
        <taxon>lamiids</taxon>
        <taxon>Solanales</taxon>
        <taxon>Solanaceae</taxon>
        <taxon>Solanoideae</taxon>
        <taxon>Hyoscyameae</taxon>
        <taxon>Anisodus</taxon>
    </lineage>
</organism>